<protein>
    <submittedName>
        <fullName evidence="1">Uncharacterized protein</fullName>
    </submittedName>
</protein>
<accession>A0A517YP53</accession>
<proteinExistence type="predicted"/>
<dbReference type="EMBL" id="CP036425">
    <property type="protein sequence ID" value="QDU31989.1"/>
    <property type="molecule type" value="Genomic_DNA"/>
</dbReference>
<name>A0A517YP53_9BACT</name>
<evidence type="ECO:0000313" key="2">
    <source>
        <dbReference type="Proteomes" id="UP000317369"/>
    </source>
</evidence>
<sequence>MRRMCTAYLMGGLLSVLIAGSTAWSAVPMLVMDKQLREQRVYLKGVNDGEIVYLDAQRRLYKRSIDKFVRLEEVSERELEIPVDVGVIEFVDGQRIRGKISVGDATDEGGFYWECMIGDRWEKQAEISAFEQAVGVNQREQDVEEGYRERIAVNLDEVRRITFGGEPNEIVVGAEDVLVMKNGELIRGFVIEAKGDVFRFQMEDAEEAMDVGIGQVRAISLMNQVMEGDRGEYVVNMKDGGRFYANSLRMSDKVVGMEISLTGQGERSVEVPLEMVGEIDVLKSGFRLAYLSEMDVVVEEPSVVFGKSYRHEISQRVMKLHAPLSLRFDLPRGVVRLGGIVELDEDEDVPQLAGWADMNVVFRGNGYEKKYRLNGEARRHDIEVNLEGKREVFVELDEGLNGPVLDRMRLLDAKLLIRVRREDTTRTGMME</sequence>
<gene>
    <name evidence="1" type="ORF">KS4_00170</name>
</gene>
<evidence type="ECO:0000313" key="1">
    <source>
        <dbReference type="EMBL" id="QDU31989.1"/>
    </source>
</evidence>
<reference evidence="1 2" key="1">
    <citation type="submission" date="2019-02" db="EMBL/GenBank/DDBJ databases">
        <title>Deep-cultivation of Planctomycetes and their phenomic and genomic characterization uncovers novel biology.</title>
        <authorList>
            <person name="Wiegand S."/>
            <person name="Jogler M."/>
            <person name="Boedeker C."/>
            <person name="Pinto D."/>
            <person name="Vollmers J."/>
            <person name="Rivas-Marin E."/>
            <person name="Kohn T."/>
            <person name="Peeters S.H."/>
            <person name="Heuer A."/>
            <person name="Rast P."/>
            <person name="Oberbeckmann S."/>
            <person name="Bunk B."/>
            <person name="Jeske O."/>
            <person name="Meyerdierks A."/>
            <person name="Storesund J.E."/>
            <person name="Kallscheuer N."/>
            <person name="Luecker S."/>
            <person name="Lage O.M."/>
            <person name="Pohl T."/>
            <person name="Merkel B.J."/>
            <person name="Hornburger P."/>
            <person name="Mueller R.-W."/>
            <person name="Bruemmer F."/>
            <person name="Labrenz M."/>
            <person name="Spormann A.M."/>
            <person name="Op den Camp H."/>
            <person name="Overmann J."/>
            <person name="Amann R."/>
            <person name="Jetten M.S.M."/>
            <person name="Mascher T."/>
            <person name="Medema M.H."/>
            <person name="Devos D.P."/>
            <person name="Kaster A.-K."/>
            <person name="Ovreas L."/>
            <person name="Rohde M."/>
            <person name="Galperin M.Y."/>
            <person name="Jogler C."/>
        </authorList>
    </citation>
    <scope>NUCLEOTIDE SEQUENCE [LARGE SCALE GENOMIC DNA]</scope>
    <source>
        <strain evidence="1 2">KS4</strain>
    </source>
</reference>
<keyword evidence="2" id="KW-1185">Reference proteome</keyword>
<organism evidence="1 2">
    <name type="scientific">Poriferisphaera corsica</name>
    <dbReference type="NCBI Taxonomy" id="2528020"/>
    <lineage>
        <taxon>Bacteria</taxon>
        <taxon>Pseudomonadati</taxon>
        <taxon>Planctomycetota</taxon>
        <taxon>Phycisphaerae</taxon>
        <taxon>Phycisphaerales</taxon>
        <taxon>Phycisphaeraceae</taxon>
        <taxon>Poriferisphaera</taxon>
    </lineage>
</organism>
<dbReference type="KEGG" id="pcor:KS4_00170"/>
<dbReference type="Proteomes" id="UP000317369">
    <property type="component" value="Chromosome"/>
</dbReference>
<dbReference type="AlphaFoldDB" id="A0A517YP53"/>